<evidence type="ECO:0000256" key="22">
    <source>
        <dbReference type="SAM" id="Phobius"/>
    </source>
</evidence>
<evidence type="ECO:0000256" key="15">
    <source>
        <dbReference type="ARBA" id="ARBA00023049"/>
    </source>
</evidence>
<dbReference type="GO" id="GO:0046872">
    <property type="term" value="F:metal ion binding"/>
    <property type="evidence" value="ECO:0007669"/>
    <property type="project" value="UniProtKB-KW"/>
</dbReference>
<evidence type="ECO:0000256" key="5">
    <source>
        <dbReference type="ARBA" id="ARBA00022438"/>
    </source>
</evidence>
<evidence type="ECO:0000256" key="10">
    <source>
        <dbReference type="ARBA" id="ARBA00022801"/>
    </source>
</evidence>
<dbReference type="InterPro" id="IPR007484">
    <property type="entry name" value="Peptidase_M28"/>
</dbReference>
<dbReference type="STRING" id="33528.ENSGAFP00000025260"/>
<comment type="subcellular location">
    <subcellularLocation>
        <location evidence="2">Apical cell membrane</location>
        <topology evidence="2">Single-pass type II membrane protein</topology>
    </subcellularLocation>
</comment>
<keyword evidence="16 22" id="KW-0472">Membrane</keyword>
<dbReference type="SUPFAM" id="SSF47672">
    <property type="entry name" value="Transferrin receptor-like dimerisation domain"/>
    <property type="match status" value="1"/>
</dbReference>
<evidence type="ECO:0000256" key="4">
    <source>
        <dbReference type="ARBA" id="ARBA00011738"/>
    </source>
</evidence>
<proteinExistence type="inferred from homology"/>
<dbReference type="Pfam" id="PF04389">
    <property type="entry name" value="Peptidase_M28"/>
    <property type="match status" value="1"/>
</dbReference>
<dbReference type="EMBL" id="NHOQ01002573">
    <property type="protein sequence ID" value="PWA15884.1"/>
    <property type="molecule type" value="Genomic_DNA"/>
</dbReference>
<comment type="function">
    <text evidence="19">Aminopeptidase with broad substrate specificity. Has lower activity with substrates that have Asp or Glu in the P2' position, or Pro in the P3' position. Lacks activity with substrates that have both Pro in the P3' position and Asp or Glu in the P2' position. Lacks carboxypeptidase activity. Lacks dipeptidyl-peptidase IV type activity.</text>
</comment>
<keyword evidence="11" id="KW-0862">Zinc</keyword>
<evidence type="ECO:0000256" key="6">
    <source>
        <dbReference type="ARBA" id="ARBA00022475"/>
    </source>
</evidence>
<keyword evidence="7" id="KW-0645">Protease</keyword>
<dbReference type="CDD" id="cd02121">
    <property type="entry name" value="PA_GCPII_like"/>
    <property type="match status" value="1"/>
</dbReference>
<comment type="caution">
    <text evidence="26">The sequence shown here is derived from an EMBL/GenBank/DDBJ whole genome shotgun (WGS) entry which is preliminary data.</text>
</comment>
<dbReference type="PANTHER" id="PTHR10404:SF50">
    <property type="entry name" value="AMINOPEPTIDASE NAALADL1"/>
    <property type="match status" value="1"/>
</dbReference>
<evidence type="ECO:0000256" key="13">
    <source>
        <dbReference type="ARBA" id="ARBA00022968"/>
    </source>
</evidence>
<feature type="domain" description="PA" evidence="23">
    <location>
        <begin position="172"/>
        <end position="259"/>
    </location>
</feature>
<name>A0A315UWF0_GAMAF</name>
<dbReference type="InterPro" id="IPR046450">
    <property type="entry name" value="PA_dom_sf"/>
</dbReference>
<evidence type="ECO:0000259" key="23">
    <source>
        <dbReference type="Pfam" id="PF02225"/>
    </source>
</evidence>
<keyword evidence="8 22" id="KW-0812">Transmembrane</keyword>
<gene>
    <name evidence="26" type="ORF">CCH79_00009030</name>
</gene>
<evidence type="ECO:0000256" key="20">
    <source>
        <dbReference type="ARBA" id="ARBA00068168"/>
    </source>
</evidence>
<evidence type="ECO:0000256" key="7">
    <source>
        <dbReference type="ARBA" id="ARBA00022670"/>
    </source>
</evidence>
<evidence type="ECO:0000256" key="9">
    <source>
        <dbReference type="ARBA" id="ARBA00022723"/>
    </source>
</evidence>
<dbReference type="Pfam" id="PF02225">
    <property type="entry name" value="PA"/>
    <property type="match status" value="1"/>
</dbReference>
<dbReference type="InterPro" id="IPR036757">
    <property type="entry name" value="TFR-like_dimer_dom_sf"/>
</dbReference>
<dbReference type="CDD" id="cd08022">
    <property type="entry name" value="M28_PSMA_like"/>
    <property type="match status" value="1"/>
</dbReference>
<evidence type="ECO:0000256" key="3">
    <source>
        <dbReference type="ARBA" id="ARBA00005634"/>
    </source>
</evidence>
<feature type="non-terminal residue" evidence="26">
    <location>
        <position position="1"/>
    </location>
</feature>
<dbReference type="AlphaFoldDB" id="A0A315UWF0"/>
<dbReference type="GO" id="GO:0016324">
    <property type="term" value="C:apical plasma membrane"/>
    <property type="evidence" value="ECO:0007669"/>
    <property type="project" value="UniProtKB-SubCell"/>
</dbReference>
<keyword evidence="6" id="KW-1003">Cell membrane</keyword>
<dbReference type="Gene3D" id="1.20.930.40">
    <property type="entry name" value="Transferrin receptor-like, dimerisation domain"/>
    <property type="match status" value="1"/>
</dbReference>
<evidence type="ECO:0000256" key="2">
    <source>
        <dbReference type="ARBA" id="ARBA00004655"/>
    </source>
</evidence>
<dbReference type="SUPFAM" id="SSF52025">
    <property type="entry name" value="PA domain"/>
    <property type="match status" value="1"/>
</dbReference>
<keyword evidence="10" id="KW-0378">Hydrolase</keyword>
<dbReference type="FunFam" id="3.40.630.10:FF:000101">
    <property type="entry name" value="N-acetylated alpha-linked acidic dipeptidase like 1"/>
    <property type="match status" value="1"/>
</dbReference>
<feature type="domain" description="Peptidase M28" evidence="25">
    <location>
        <begin position="360"/>
        <end position="568"/>
    </location>
</feature>
<evidence type="ECO:0000256" key="12">
    <source>
        <dbReference type="ARBA" id="ARBA00022837"/>
    </source>
</evidence>
<reference evidence="26 27" key="1">
    <citation type="journal article" date="2018" name="G3 (Bethesda)">
        <title>A High-Quality Reference Genome for the Invasive Mosquitofish Gambusia affinis Using a Chicago Library.</title>
        <authorList>
            <person name="Hoffberg S.L."/>
            <person name="Troendle N.J."/>
            <person name="Glenn T.C."/>
            <person name="Mahmud O."/>
            <person name="Louha S."/>
            <person name="Chalopin D."/>
            <person name="Bennetzen J.L."/>
            <person name="Mauricio R."/>
        </authorList>
    </citation>
    <scope>NUCLEOTIDE SEQUENCE [LARGE SCALE GENOMIC DNA]</scope>
    <source>
        <strain evidence="26">NE01/NJP1002.9</strain>
        <tissue evidence="26">Muscle</tissue>
    </source>
</reference>
<dbReference type="FunFam" id="1.20.930.40:FF:000001">
    <property type="entry name" value="N-acetylated-alpha-linked acidic dipeptidase 2"/>
    <property type="match status" value="1"/>
</dbReference>
<evidence type="ECO:0000256" key="16">
    <source>
        <dbReference type="ARBA" id="ARBA00023136"/>
    </source>
</evidence>
<sequence>IQRRLKLWKMLKEALIGTLCGAVVLTIGILIGHFGIQKNSAPSWVNDVAKDVDEALIQQFLSEVETFQLQENLRELTKVPHMATSPGDEETVEYVLKKWQDPETGLDEAWRQEYEVYLSFPNPKTPNKVTVVNSLDSVLFTVREREVNYTADQNDPQVVQPFAAYSPAGHAKGKLVFANQGKPSDFKLLNETIDLRGTIAITRYGGEGRGQKAINAAAYGVVGLLVYTDPLDMNDGLMSDTNETYPHSWYLPPTGVERGSYSRDFGDLLTPYLAAKVDTYRIPHEDIAGIPPIPTQPIGFEDASTLICALAGKAAPNDWQGGFNCIYNLGGPGFKPTSPFNNSDVKLDIYNEGKIVNSSNVMGVIRGSVEPDRYVIYGNHRDSWVHGAIDPSSGTAVMLEITRVLGRMVKQGKWRPRRSIIFGSWGAEEFGLIGSAEYTEEYFTKLSERTVGYINVDISVFANATLRASAMPSMQSVIFRAAKQVSAPGFDSTSVYDNWIRYTNRTSPTHGIIPRVGYLNGAGSDYAAFVHYLGITSIDMSYTYDRSKTNARIYPAYHTAYDTFDYASRFIDPGFVAHQAVGRTAGNILIRLADSLLLPFNCKDYAESLEDYLNTAVTLYQKDLEAKNISMGPLSQAVANFRKEAEQLDKVIQSSDLANETPLKIRKINDQLMLMDRAFLNPLAFPNEYGFRHVIWASSSSGKPTFPGIADSFAQANSSHLASDWKKVHYHLSVVAQAIEGAADMLKE</sequence>
<comment type="cofactor">
    <cofactor evidence="1">
        <name>Zn(2+)</name>
        <dbReference type="ChEBI" id="CHEBI:29105"/>
    </cofactor>
</comment>
<evidence type="ECO:0000256" key="8">
    <source>
        <dbReference type="ARBA" id="ARBA00022692"/>
    </source>
</evidence>
<dbReference type="Pfam" id="PF04253">
    <property type="entry name" value="TFR_dimer"/>
    <property type="match status" value="1"/>
</dbReference>
<feature type="non-terminal residue" evidence="26">
    <location>
        <position position="748"/>
    </location>
</feature>
<dbReference type="Gene3D" id="3.50.30.30">
    <property type="match status" value="1"/>
</dbReference>
<evidence type="ECO:0000256" key="19">
    <source>
        <dbReference type="ARBA" id="ARBA00059290"/>
    </source>
</evidence>
<keyword evidence="15" id="KW-0482">Metalloprotease</keyword>
<dbReference type="InterPro" id="IPR007365">
    <property type="entry name" value="TFR-like_dimer_dom"/>
</dbReference>
<dbReference type="InterPro" id="IPR039373">
    <property type="entry name" value="Peptidase_M28B"/>
</dbReference>
<dbReference type="Proteomes" id="UP000250572">
    <property type="component" value="Unassembled WGS sequence"/>
</dbReference>
<feature type="transmembrane region" description="Helical" evidence="22">
    <location>
        <begin position="14"/>
        <end position="36"/>
    </location>
</feature>
<evidence type="ECO:0000313" key="27">
    <source>
        <dbReference type="Proteomes" id="UP000250572"/>
    </source>
</evidence>
<dbReference type="GO" id="GO:0008237">
    <property type="term" value="F:metallopeptidase activity"/>
    <property type="evidence" value="ECO:0007669"/>
    <property type="project" value="UniProtKB-KW"/>
</dbReference>
<keyword evidence="12" id="KW-0106">Calcium</keyword>
<evidence type="ECO:0000256" key="21">
    <source>
        <dbReference type="ARBA" id="ARBA00081462"/>
    </source>
</evidence>
<evidence type="ECO:0000256" key="1">
    <source>
        <dbReference type="ARBA" id="ARBA00001947"/>
    </source>
</evidence>
<organism evidence="26 27">
    <name type="scientific">Gambusia affinis</name>
    <name type="common">Western mosquitofish</name>
    <name type="synonym">Heterandria affinis</name>
    <dbReference type="NCBI Taxonomy" id="33528"/>
    <lineage>
        <taxon>Eukaryota</taxon>
        <taxon>Metazoa</taxon>
        <taxon>Chordata</taxon>
        <taxon>Craniata</taxon>
        <taxon>Vertebrata</taxon>
        <taxon>Euteleostomi</taxon>
        <taxon>Actinopterygii</taxon>
        <taxon>Neopterygii</taxon>
        <taxon>Teleostei</taxon>
        <taxon>Neoteleostei</taxon>
        <taxon>Acanthomorphata</taxon>
        <taxon>Ovalentaria</taxon>
        <taxon>Atherinomorphae</taxon>
        <taxon>Cyprinodontiformes</taxon>
        <taxon>Poeciliidae</taxon>
        <taxon>Poeciliinae</taxon>
        <taxon>Gambusia</taxon>
    </lineage>
</organism>
<evidence type="ECO:0000259" key="24">
    <source>
        <dbReference type="Pfam" id="PF04253"/>
    </source>
</evidence>
<comment type="subunit">
    <text evidence="4">Homodimer.</text>
</comment>
<evidence type="ECO:0000256" key="11">
    <source>
        <dbReference type="ARBA" id="ARBA00022833"/>
    </source>
</evidence>
<protein>
    <recommendedName>
        <fullName evidence="20">Aminopeptidase NAALADL1</fullName>
    </recommendedName>
    <alternativeName>
        <fullName evidence="21">N-acetylated-alpha-linked acidic dipeptidase-like protein</fullName>
    </alternativeName>
</protein>
<dbReference type="FunFam" id="3.50.30.30:FF:000021">
    <property type="entry name" value="N-acetylated alpha-linked acidic dipeptidase-like 1"/>
    <property type="match status" value="1"/>
</dbReference>
<feature type="domain" description="Transferrin receptor-like dimerisation" evidence="24">
    <location>
        <begin position="629"/>
        <end position="747"/>
    </location>
</feature>
<dbReference type="GO" id="GO:0006508">
    <property type="term" value="P:proteolysis"/>
    <property type="evidence" value="ECO:0007669"/>
    <property type="project" value="UniProtKB-KW"/>
</dbReference>
<accession>A0A315UWF0</accession>
<keyword evidence="14 22" id="KW-1133">Transmembrane helix</keyword>
<dbReference type="GO" id="GO:0004177">
    <property type="term" value="F:aminopeptidase activity"/>
    <property type="evidence" value="ECO:0007669"/>
    <property type="project" value="UniProtKB-KW"/>
</dbReference>
<keyword evidence="5" id="KW-0031">Aminopeptidase</keyword>
<evidence type="ECO:0000256" key="18">
    <source>
        <dbReference type="ARBA" id="ARBA00023180"/>
    </source>
</evidence>
<keyword evidence="13" id="KW-0735">Signal-anchor</keyword>
<dbReference type="PANTHER" id="PTHR10404">
    <property type="entry name" value="N-ACETYLATED-ALPHA-LINKED ACIDIC DIPEPTIDASE"/>
    <property type="match status" value="1"/>
</dbReference>
<evidence type="ECO:0000256" key="17">
    <source>
        <dbReference type="ARBA" id="ARBA00023157"/>
    </source>
</evidence>
<evidence type="ECO:0000256" key="14">
    <source>
        <dbReference type="ARBA" id="ARBA00022989"/>
    </source>
</evidence>
<evidence type="ECO:0000259" key="25">
    <source>
        <dbReference type="Pfam" id="PF04389"/>
    </source>
</evidence>
<dbReference type="GO" id="GO:0004180">
    <property type="term" value="F:carboxypeptidase activity"/>
    <property type="evidence" value="ECO:0007669"/>
    <property type="project" value="TreeGrafter"/>
</dbReference>
<keyword evidence="9" id="KW-0479">Metal-binding</keyword>
<keyword evidence="18" id="KW-0325">Glycoprotein</keyword>
<keyword evidence="27" id="KW-1185">Reference proteome</keyword>
<dbReference type="InterPro" id="IPR003137">
    <property type="entry name" value="PA_domain"/>
</dbReference>
<evidence type="ECO:0000313" key="26">
    <source>
        <dbReference type="EMBL" id="PWA15884.1"/>
    </source>
</evidence>
<dbReference type="Gene3D" id="3.40.630.10">
    <property type="entry name" value="Zn peptidases"/>
    <property type="match status" value="1"/>
</dbReference>
<comment type="similarity">
    <text evidence="3">Belongs to the peptidase M28 family. M28B subfamily.</text>
</comment>
<keyword evidence="17" id="KW-1015">Disulfide bond</keyword>
<dbReference type="SUPFAM" id="SSF53187">
    <property type="entry name" value="Zn-dependent exopeptidases"/>
    <property type="match status" value="1"/>
</dbReference>